<dbReference type="AlphaFoldDB" id="A0A078AMC4"/>
<accession>A0A078AMC4</accession>
<name>A0A078AMC4_STYLE</name>
<keyword evidence="3" id="KW-1185">Reference proteome</keyword>
<feature type="compositionally biased region" description="Polar residues" evidence="1">
    <location>
        <begin position="143"/>
        <end position="163"/>
    </location>
</feature>
<evidence type="ECO:0000313" key="3">
    <source>
        <dbReference type="Proteomes" id="UP000039865"/>
    </source>
</evidence>
<reference evidence="2 3" key="1">
    <citation type="submission" date="2014-06" db="EMBL/GenBank/DDBJ databases">
        <authorList>
            <person name="Swart Estienne"/>
        </authorList>
    </citation>
    <scope>NUCLEOTIDE SEQUENCE [LARGE SCALE GENOMIC DNA]</scope>
    <source>
        <strain evidence="2 3">130c</strain>
    </source>
</reference>
<evidence type="ECO:0000313" key="2">
    <source>
        <dbReference type="EMBL" id="CDW81998.1"/>
    </source>
</evidence>
<feature type="region of interest" description="Disordered" evidence="1">
    <location>
        <begin position="181"/>
        <end position="206"/>
    </location>
</feature>
<organism evidence="2 3">
    <name type="scientific">Stylonychia lemnae</name>
    <name type="common">Ciliate</name>
    <dbReference type="NCBI Taxonomy" id="5949"/>
    <lineage>
        <taxon>Eukaryota</taxon>
        <taxon>Sar</taxon>
        <taxon>Alveolata</taxon>
        <taxon>Ciliophora</taxon>
        <taxon>Intramacronucleata</taxon>
        <taxon>Spirotrichea</taxon>
        <taxon>Stichotrichia</taxon>
        <taxon>Sporadotrichida</taxon>
        <taxon>Oxytrichidae</taxon>
        <taxon>Stylonychinae</taxon>
        <taxon>Stylonychia</taxon>
    </lineage>
</organism>
<dbReference type="InParanoid" id="A0A078AMC4"/>
<protein>
    <submittedName>
        <fullName evidence="2">Uncharacterized protein</fullName>
    </submittedName>
</protein>
<proteinExistence type="predicted"/>
<gene>
    <name evidence="2" type="primary">Contig5126.g5493</name>
    <name evidence="2" type="ORF">STYLEM_11023</name>
</gene>
<feature type="region of interest" description="Disordered" evidence="1">
    <location>
        <begin position="135"/>
        <end position="163"/>
    </location>
</feature>
<dbReference type="EMBL" id="CCKQ01010482">
    <property type="protein sequence ID" value="CDW81998.1"/>
    <property type="molecule type" value="Genomic_DNA"/>
</dbReference>
<dbReference type="Proteomes" id="UP000039865">
    <property type="component" value="Unassembled WGS sequence"/>
</dbReference>
<sequence length="494" mass="57079">MNFIQFCNQPHTLFEKQHELFLRGIQPSTPSFDCMSPPEKIATVTTEVQDCDDIVTAWQDFIEGDSELDLLNGLNQAFKETNQKKDSLIQIQEQMNANQRSQTTVQHVKKIRKAKLSGISQRNFQKLIPQFKLKQLNQKQQKPSNHTTTSSQVKQNGADKQSTIRSNVKSFLVKYKQQQNISSKVNSKQAENQASKSNSQNVQSSDEKYCSQSTECQSNSQSQVYRTSDQTYISTNQDQARNLSRKRQNIKAVHSQLSSRLGQQNTTLANMVQTAQQKNFSTIIDHQQSFSMRNYSQTRSQKEEGQNDLSHLGKIYDQIRSHTSQTIASQDKLNVSIKHLQDLIIKVSIEQKTLINQVKDQIQMNQLSKRQVDVSPNFRSQKAIYEDKLQKSFKSPHQLLKLNQKLKRILDGQQEIIKSHLSSRQTKISSIEESTIQDMRQMTIAKVNKEQERLRQPKINDAVKQNVRRDLSNLGFRKRQEIYNQCTTQMQIQN</sequence>
<evidence type="ECO:0000256" key="1">
    <source>
        <dbReference type="SAM" id="MobiDB-lite"/>
    </source>
</evidence>